<keyword evidence="2" id="KW-0597">Phosphoprotein</keyword>
<name>A0A6A6CXJ0_ZASCE</name>
<gene>
    <name evidence="4" type="ORF">M409DRAFT_19339</name>
</gene>
<keyword evidence="1" id="KW-0596">Phosphopantetheine</keyword>
<dbReference type="PROSITE" id="PS50075">
    <property type="entry name" value="CARRIER"/>
    <property type="match status" value="1"/>
</dbReference>
<dbReference type="EMBL" id="ML993585">
    <property type="protein sequence ID" value="KAF2170519.1"/>
    <property type="molecule type" value="Genomic_DNA"/>
</dbReference>
<dbReference type="Gene3D" id="3.40.50.12780">
    <property type="entry name" value="N-terminal domain of ligase-like"/>
    <property type="match status" value="1"/>
</dbReference>
<dbReference type="RefSeq" id="XP_033671408.1">
    <property type="nucleotide sequence ID" value="XM_033804888.1"/>
</dbReference>
<evidence type="ECO:0000313" key="4">
    <source>
        <dbReference type="EMBL" id="KAF2170519.1"/>
    </source>
</evidence>
<dbReference type="OrthoDB" id="429813at2759"/>
<dbReference type="Pfam" id="PF07993">
    <property type="entry name" value="NAD_binding_4"/>
    <property type="match status" value="1"/>
</dbReference>
<dbReference type="InterPro" id="IPR006162">
    <property type="entry name" value="Ppantetheine_attach_site"/>
</dbReference>
<dbReference type="Gene3D" id="3.40.50.720">
    <property type="entry name" value="NAD(P)-binding Rossmann-like Domain"/>
    <property type="match status" value="1"/>
</dbReference>
<dbReference type="Proteomes" id="UP000799537">
    <property type="component" value="Unassembled WGS sequence"/>
</dbReference>
<evidence type="ECO:0000256" key="2">
    <source>
        <dbReference type="ARBA" id="ARBA00022553"/>
    </source>
</evidence>
<dbReference type="PANTHER" id="PTHR43439:SF2">
    <property type="entry name" value="ENZYME, PUTATIVE (JCVI)-RELATED"/>
    <property type="match status" value="1"/>
</dbReference>
<dbReference type="GeneID" id="54558160"/>
<dbReference type="InterPro" id="IPR013120">
    <property type="entry name" value="FAR_NAD-bd"/>
</dbReference>
<dbReference type="Pfam" id="PF23562">
    <property type="entry name" value="AMP-binding_C_3"/>
    <property type="match status" value="1"/>
</dbReference>
<dbReference type="InterPro" id="IPR051414">
    <property type="entry name" value="Adenylate-forming_Reductase"/>
</dbReference>
<evidence type="ECO:0000259" key="3">
    <source>
        <dbReference type="PROSITE" id="PS50075"/>
    </source>
</evidence>
<dbReference type="Pfam" id="PF00550">
    <property type="entry name" value="PP-binding"/>
    <property type="match status" value="1"/>
</dbReference>
<dbReference type="InterPro" id="IPR009081">
    <property type="entry name" value="PP-bd_ACP"/>
</dbReference>
<accession>A0A6A6CXJ0</accession>
<reference evidence="4" key="1">
    <citation type="journal article" date="2020" name="Stud. Mycol.">
        <title>101 Dothideomycetes genomes: a test case for predicting lifestyles and emergence of pathogens.</title>
        <authorList>
            <person name="Haridas S."/>
            <person name="Albert R."/>
            <person name="Binder M."/>
            <person name="Bloem J."/>
            <person name="Labutti K."/>
            <person name="Salamov A."/>
            <person name="Andreopoulos B."/>
            <person name="Baker S."/>
            <person name="Barry K."/>
            <person name="Bills G."/>
            <person name="Bluhm B."/>
            <person name="Cannon C."/>
            <person name="Castanera R."/>
            <person name="Culley D."/>
            <person name="Daum C."/>
            <person name="Ezra D."/>
            <person name="Gonzalez J."/>
            <person name="Henrissat B."/>
            <person name="Kuo A."/>
            <person name="Liang C."/>
            <person name="Lipzen A."/>
            <person name="Lutzoni F."/>
            <person name="Magnuson J."/>
            <person name="Mondo S."/>
            <person name="Nolan M."/>
            <person name="Ohm R."/>
            <person name="Pangilinan J."/>
            <person name="Park H.-J."/>
            <person name="Ramirez L."/>
            <person name="Alfaro M."/>
            <person name="Sun H."/>
            <person name="Tritt A."/>
            <person name="Yoshinaga Y."/>
            <person name="Zwiers L.-H."/>
            <person name="Turgeon B."/>
            <person name="Goodwin S."/>
            <person name="Spatafora J."/>
            <person name="Crous P."/>
            <person name="Grigoriev I."/>
        </authorList>
    </citation>
    <scope>NUCLEOTIDE SEQUENCE</scope>
    <source>
        <strain evidence="4">ATCC 36951</strain>
    </source>
</reference>
<dbReference type="SUPFAM" id="SSF51735">
    <property type="entry name" value="NAD(P)-binding Rossmann-fold domains"/>
    <property type="match status" value="1"/>
</dbReference>
<sequence length="1058" mass="117000">MDLKYFICTLGQASRHKNEPQDFTNINDFTEEQAHDYPNHPAVGFYNPSESQNQPWRTQVLTFKEVLQGACCYAERLSTLLDVQDKETVALLCPSSPNFLFTWLGAMRLGHPVLLIAPQGSPNAVVELCKQCSCERLIYDQMYKDLALASKAAGNGHGIKLVPLPFKDEEVLGTTKQPVNSRLKAQDVKPSDVAYLHHTSGTSTGIPKPIPQTHHGGAGVYTAFEGSHHATFTTTPLYHGAIADLFRAWTSHALIWLFPGKEAPITATNVVKCLEAAEKAGTPRVEFFSSVPYVLEMLAEDERGLKCLQKTAIVGVGGAALPASVGDGLVERNVNLVSRFGSAECGFLMSSNRDFANDRDWQYLRCDEDEDKLRFEPREDGLSELVVLSGWPHMAKRNRDDGSFATADLLQPHPRIKGAWKYHSRADSQLTLITGKKFDPSPLESAISASTPLLSDVLIFGNGQPHPGALLFRSRDAKEVVDQDVLAEIGPKIEQLNKESQSHARIDRSMLIPMPWTEQPLEKSSKGTILRGKAEERYASNIEAAYKQQVDSLNENVPDDDVPDKVLEIVNTVVNTPTSEPVDMETDLFACGVDSIACVRIRHAVSHLLPKGHVPLPLTVVQDCGTVSKLSQVLIDMRQGKDPDLSETKNVGETMLGLVEQYSHFDLSPGTNGFTSGINGSSHGKRKNILLTGPTGSLGSHLLGQILENPNVHIYLLLRGSTAHAARERVLKALQSRKIPIPNDFDDRLTIHTCALSKPYLGLSEKTYANLAGKIDVIYHLAWSVDFVLPLQGFRQHFTGLQSLTNLALARKPEPAHLIFCSSTASVSNGSSPVAEAVVENPAVSGGIGYSRSKWVAENILLKARQQHPNLNIDIVRAGQLSGDTMHGIWNMSEAYPLMLSSARETRCLPDLGDGEDMRWVPVDLAARAFVELTREEKSHGQQLAVFHVVNYNSETTWRQLSAWIQEDASDVEILSVKEWLRRLEKLKAQGSENPCLKLLEFWKDTYGARDEGSSTSETPSRTVYEMNRTFAAMPAVAQMRSLDRDYVLRLWDWIKAR</sequence>
<dbReference type="Pfam" id="PF00501">
    <property type="entry name" value="AMP-binding"/>
    <property type="match status" value="1"/>
</dbReference>
<dbReference type="InterPro" id="IPR042099">
    <property type="entry name" value="ANL_N_sf"/>
</dbReference>
<feature type="domain" description="Carrier" evidence="3">
    <location>
        <begin position="560"/>
        <end position="638"/>
    </location>
</feature>
<dbReference type="InterPro" id="IPR036291">
    <property type="entry name" value="NAD(P)-bd_dom_sf"/>
</dbReference>
<evidence type="ECO:0000313" key="5">
    <source>
        <dbReference type="Proteomes" id="UP000799537"/>
    </source>
</evidence>
<dbReference type="Gene3D" id="1.10.1200.10">
    <property type="entry name" value="ACP-like"/>
    <property type="match status" value="1"/>
</dbReference>
<dbReference type="SUPFAM" id="SSF56801">
    <property type="entry name" value="Acetyl-CoA synthetase-like"/>
    <property type="match status" value="1"/>
</dbReference>
<dbReference type="InterPro" id="IPR000873">
    <property type="entry name" value="AMP-dep_synth/lig_dom"/>
</dbReference>
<proteinExistence type="predicted"/>
<organism evidence="4 5">
    <name type="scientific">Zasmidium cellare ATCC 36951</name>
    <dbReference type="NCBI Taxonomy" id="1080233"/>
    <lineage>
        <taxon>Eukaryota</taxon>
        <taxon>Fungi</taxon>
        <taxon>Dikarya</taxon>
        <taxon>Ascomycota</taxon>
        <taxon>Pezizomycotina</taxon>
        <taxon>Dothideomycetes</taxon>
        <taxon>Dothideomycetidae</taxon>
        <taxon>Mycosphaerellales</taxon>
        <taxon>Mycosphaerellaceae</taxon>
        <taxon>Zasmidium</taxon>
    </lineage>
</organism>
<protein>
    <recommendedName>
        <fullName evidence="3">Carrier domain-containing protein</fullName>
    </recommendedName>
</protein>
<dbReference type="PANTHER" id="PTHR43439">
    <property type="entry name" value="PHENYLACETATE-COENZYME A LIGASE"/>
    <property type="match status" value="1"/>
</dbReference>
<dbReference type="AlphaFoldDB" id="A0A6A6CXJ0"/>
<dbReference type="InterPro" id="IPR036736">
    <property type="entry name" value="ACP-like_sf"/>
</dbReference>
<dbReference type="SUPFAM" id="SSF47336">
    <property type="entry name" value="ACP-like"/>
    <property type="match status" value="1"/>
</dbReference>
<keyword evidence="5" id="KW-1185">Reference proteome</keyword>
<evidence type="ECO:0000256" key="1">
    <source>
        <dbReference type="ARBA" id="ARBA00022450"/>
    </source>
</evidence>
<dbReference type="PROSITE" id="PS00012">
    <property type="entry name" value="PHOSPHOPANTETHEINE"/>
    <property type="match status" value="1"/>
</dbReference>